<reference evidence="3" key="1">
    <citation type="submission" date="2023-10" db="EMBL/GenBank/DDBJ databases">
        <authorList>
            <person name="Chen Y."/>
            <person name="Shah S."/>
            <person name="Dougan E. K."/>
            <person name="Thang M."/>
            <person name="Chan C."/>
        </authorList>
    </citation>
    <scope>NUCLEOTIDE SEQUENCE [LARGE SCALE GENOMIC DNA]</scope>
</reference>
<feature type="domain" description="Reverse transcriptase" evidence="2">
    <location>
        <begin position="540"/>
        <end position="749"/>
    </location>
</feature>
<evidence type="ECO:0000313" key="3">
    <source>
        <dbReference type="EMBL" id="CAK0844641.1"/>
    </source>
</evidence>
<feature type="region of interest" description="Disordered" evidence="1">
    <location>
        <begin position="450"/>
        <end position="483"/>
    </location>
</feature>
<feature type="compositionally biased region" description="Basic and acidic residues" evidence="1">
    <location>
        <begin position="41"/>
        <end position="71"/>
    </location>
</feature>
<evidence type="ECO:0000256" key="1">
    <source>
        <dbReference type="SAM" id="MobiDB-lite"/>
    </source>
</evidence>
<feature type="compositionally biased region" description="Basic and acidic residues" evidence="1">
    <location>
        <begin position="450"/>
        <end position="466"/>
    </location>
</feature>
<feature type="non-terminal residue" evidence="3">
    <location>
        <position position="1"/>
    </location>
</feature>
<comment type="caution">
    <text evidence="3">The sequence shown here is derived from an EMBL/GenBank/DDBJ whole genome shotgun (WGS) entry which is preliminary data.</text>
</comment>
<feature type="region of interest" description="Disordered" evidence="1">
    <location>
        <begin position="396"/>
        <end position="416"/>
    </location>
</feature>
<sequence>AATPALEGLAGIKARIAALRPFSEWAAEVARLESAAAELQEAERAARPLERRLQSALDSRRNRAEAARRAQEAAAAARTAAEEAQRAGEAADARAAQAISEAQAAEQAVAAVQAEVAAAGAAACLAADAGVAGLDGAAGAAAGLDAAGDPAMPEAAAAAAATAAARSAYAAAGASSWPGRTGSRGCSSCGCRLLTGVLQLLRMALPPRDCRLRSPWCGVRVGEARHPGPEQTSDDWPTPLVETEVADQGPSLGQALVAPALAVDAAASSSRRRRHATFCTQCQLPRTGGQAKRDESLLKCVECEGGIEYRKWIYRCSSCPTLLLALRQLSVVRRVPLARWVPTRFARQYAAVRLQALDRVMDALDSDLPPLAQEELNLLALAVPHLLLRERVAESDEHAAVQPDPDEAGGEKDQPQQSFARLLRARMQIANAAEWLDLVTAAAQDERKWAAGHAERGAGHASHLRDAPPAPVTADAGGEPATQQETYEKLTALLPPASAEARASRPPAPPVSKCSPVERKQLPAFIRQPWLHMQLIASDKGGGKARPIVFQEVLFKLAAGTISRAELHRVSAHVGSNQHALGAESGTAALITEVQADMAAHPHWVYLGLDLENAFGTARRQDAYEQARACSPRMATLQHNMWFGGVRQLCYVQVGEQFKTLEMQEGCCQGGCSATSDFGLALSASIRDISEAYSKAFADKSSRPRLRLFVDDVCVAAPREHWLQAMRIATQCFAARGLKLRVDKTKAHVPAARSDPALAGDLAAELRPHAEFDASGLTLLGAHAEGECSTHFSFDGATLGPVQKRCEKAIAFASILKRVAHAELACRKLGPLWKLVCLVLNRALSYDACVVKPAAFLPYA</sequence>
<dbReference type="Proteomes" id="UP001189429">
    <property type="component" value="Unassembled WGS sequence"/>
</dbReference>
<feature type="region of interest" description="Disordered" evidence="1">
    <location>
        <begin position="41"/>
        <end position="88"/>
    </location>
</feature>
<dbReference type="Pfam" id="PF00078">
    <property type="entry name" value="RVT_1"/>
    <property type="match status" value="1"/>
</dbReference>
<dbReference type="InterPro" id="IPR000477">
    <property type="entry name" value="RT_dom"/>
</dbReference>
<organism evidence="3 4">
    <name type="scientific">Prorocentrum cordatum</name>
    <dbReference type="NCBI Taxonomy" id="2364126"/>
    <lineage>
        <taxon>Eukaryota</taxon>
        <taxon>Sar</taxon>
        <taxon>Alveolata</taxon>
        <taxon>Dinophyceae</taxon>
        <taxon>Prorocentrales</taxon>
        <taxon>Prorocentraceae</taxon>
        <taxon>Prorocentrum</taxon>
    </lineage>
</organism>
<evidence type="ECO:0000259" key="2">
    <source>
        <dbReference type="Pfam" id="PF00078"/>
    </source>
</evidence>
<evidence type="ECO:0000313" key="4">
    <source>
        <dbReference type="Proteomes" id="UP001189429"/>
    </source>
</evidence>
<dbReference type="EMBL" id="CAUYUJ010014682">
    <property type="protein sequence ID" value="CAK0844641.1"/>
    <property type="molecule type" value="Genomic_DNA"/>
</dbReference>
<proteinExistence type="predicted"/>
<feature type="non-terminal residue" evidence="3">
    <location>
        <position position="860"/>
    </location>
</feature>
<protein>
    <recommendedName>
        <fullName evidence="2">Reverse transcriptase domain-containing protein</fullName>
    </recommendedName>
</protein>
<name>A0ABN9TFN7_9DINO</name>
<gene>
    <name evidence="3" type="ORF">PCOR1329_LOCUS38702</name>
</gene>
<keyword evidence="4" id="KW-1185">Reference proteome</keyword>
<accession>A0ABN9TFN7</accession>